<evidence type="ECO:0000313" key="4">
    <source>
        <dbReference type="EMBL" id="MCP2165946.1"/>
    </source>
</evidence>
<dbReference type="InterPro" id="IPR020845">
    <property type="entry name" value="AMP-binding_CS"/>
</dbReference>
<dbReference type="InterPro" id="IPR000873">
    <property type="entry name" value="AMP-dep_synth/lig_dom"/>
</dbReference>
<dbReference type="AlphaFoldDB" id="A0AAE3GCZ2"/>
<dbReference type="Pfam" id="PF13193">
    <property type="entry name" value="AMP-binding_C"/>
    <property type="match status" value="1"/>
</dbReference>
<dbReference type="PANTHER" id="PTHR43767:SF1">
    <property type="entry name" value="NONRIBOSOMAL PEPTIDE SYNTHASE PES1 (EUROFUNG)-RELATED"/>
    <property type="match status" value="1"/>
</dbReference>
<keyword evidence="4" id="KW-0436">Ligase</keyword>
<dbReference type="PANTHER" id="PTHR43767">
    <property type="entry name" value="LONG-CHAIN-FATTY-ACID--COA LIGASE"/>
    <property type="match status" value="1"/>
</dbReference>
<evidence type="ECO:0000256" key="1">
    <source>
        <dbReference type="SAM" id="MobiDB-lite"/>
    </source>
</evidence>
<accession>A0AAE3GCZ2</accession>
<sequence length="433" mass="43518">MGGAMNPTDAGSPRRLEPVPVPLGPAVLDLLPALRRALDGVGPALLPVPADDQREAGALAAAVAAPGVLRAGEDSAADPTAVVIATSGSTGAPKGVLLSGAALRASAEATHARLGGVGRWLLALPARHVAGLQVLVRSLLAGLEPGVLDLTTGFRPAAFATAAEPVLASPGRHYTALVPTQLSRLVAGEGPGLAALRAFDAVLLGGAATPPSLLATAAAAGVRVVTTYGMSETAGGCVYDGVPLAGARVRLTPLTGQDGPDGPAQRDTPDGQAGTGRIDLAGPMLARGYRRAGDPGTGGGAFAEDGWFRTGDVGRWLPDGRLEVVGRLDDMINTGGVKVPPLLVERVLVAQPGVLEACVTGVADPEWGQAVVAAVVPADPARPPAERDLLDAVRAQVGRAAVPRRLRFVAELPVLGPGKVDRAAVRAGFAAEH</sequence>
<reference evidence="4" key="1">
    <citation type="submission" date="2022-06" db="EMBL/GenBank/DDBJ databases">
        <title>Genomic Encyclopedia of Archaeal and Bacterial Type Strains, Phase II (KMG-II): from individual species to whole genera.</title>
        <authorList>
            <person name="Goeker M."/>
        </authorList>
    </citation>
    <scope>NUCLEOTIDE SEQUENCE</scope>
    <source>
        <strain evidence="4">DSM 43935</strain>
    </source>
</reference>
<dbReference type="InterPro" id="IPR042099">
    <property type="entry name" value="ANL_N_sf"/>
</dbReference>
<dbReference type="Pfam" id="PF00501">
    <property type="entry name" value="AMP-binding"/>
    <property type="match status" value="1"/>
</dbReference>
<feature type="domain" description="AMP-dependent synthetase/ligase" evidence="2">
    <location>
        <begin position="71"/>
        <end position="289"/>
    </location>
</feature>
<dbReference type="Gene3D" id="2.30.38.10">
    <property type="entry name" value="Luciferase, Domain 3"/>
    <property type="match status" value="1"/>
</dbReference>
<proteinExistence type="predicted"/>
<dbReference type="SUPFAM" id="SSF56801">
    <property type="entry name" value="Acetyl-CoA synthetase-like"/>
    <property type="match status" value="1"/>
</dbReference>
<dbReference type="EMBL" id="JAMTCK010000006">
    <property type="protein sequence ID" value="MCP2165946.1"/>
    <property type="molecule type" value="Genomic_DNA"/>
</dbReference>
<dbReference type="RefSeq" id="WP_253771340.1">
    <property type="nucleotide sequence ID" value="NZ_JAMTCK010000006.1"/>
</dbReference>
<dbReference type="Gene3D" id="3.40.50.12780">
    <property type="entry name" value="N-terminal domain of ligase-like"/>
    <property type="match status" value="1"/>
</dbReference>
<dbReference type="Proteomes" id="UP001206128">
    <property type="component" value="Unassembled WGS sequence"/>
</dbReference>
<feature type="domain" description="AMP-binding enzyme C-terminal" evidence="3">
    <location>
        <begin position="344"/>
        <end position="419"/>
    </location>
</feature>
<organism evidence="4 5">
    <name type="scientific">Goodfellowiella coeruleoviolacea</name>
    <dbReference type="NCBI Taxonomy" id="334858"/>
    <lineage>
        <taxon>Bacteria</taxon>
        <taxon>Bacillati</taxon>
        <taxon>Actinomycetota</taxon>
        <taxon>Actinomycetes</taxon>
        <taxon>Pseudonocardiales</taxon>
        <taxon>Pseudonocardiaceae</taxon>
        <taxon>Goodfellowiella</taxon>
    </lineage>
</organism>
<dbReference type="InterPro" id="IPR025110">
    <property type="entry name" value="AMP-bd_C"/>
</dbReference>
<dbReference type="InterPro" id="IPR045851">
    <property type="entry name" value="AMP-bd_C_sf"/>
</dbReference>
<comment type="caution">
    <text evidence="4">The sequence shown here is derived from an EMBL/GenBank/DDBJ whole genome shotgun (WGS) entry which is preliminary data.</text>
</comment>
<feature type="region of interest" description="Disordered" evidence="1">
    <location>
        <begin position="253"/>
        <end position="277"/>
    </location>
</feature>
<evidence type="ECO:0000259" key="2">
    <source>
        <dbReference type="Pfam" id="PF00501"/>
    </source>
</evidence>
<dbReference type="Gene3D" id="3.30.300.30">
    <property type="match status" value="1"/>
</dbReference>
<evidence type="ECO:0000313" key="5">
    <source>
        <dbReference type="Proteomes" id="UP001206128"/>
    </source>
</evidence>
<dbReference type="InterPro" id="IPR050237">
    <property type="entry name" value="ATP-dep_AMP-bd_enzyme"/>
</dbReference>
<protein>
    <submittedName>
        <fullName evidence="4">O-succinylbenzoic acid--CoA ligase</fullName>
    </submittedName>
</protein>
<gene>
    <name evidence="4" type="ORF">LX83_002805</name>
</gene>
<name>A0AAE3GCZ2_9PSEU</name>
<dbReference type="PROSITE" id="PS00455">
    <property type="entry name" value="AMP_BINDING"/>
    <property type="match status" value="1"/>
</dbReference>
<evidence type="ECO:0000259" key="3">
    <source>
        <dbReference type="Pfam" id="PF13193"/>
    </source>
</evidence>
<dbReference type="GO" id="GO:0016878">
    <property type="term" value="F:acid-thiol ligase activity"/>
    <property type="evidence" value="ECO:0007669"/>
    <property type="project" value="UniProtKB-ARBA"/>
</dbReference>
<keyword evidence="5" id="KW-1185">Reference proteome</keyword>